<dbReference type="SUPFAM" id="SSF117281">
    <property type="entry name" value="Kelch motif"/>
    <property type="match status" value="1"/>
</dbReference>
<dbReference type="InterPro" id="IPR015915">
    <property type="entry name" value="Kelch-typ_b-propeller"/>
</dbReference>
<evidence type="ECO:0000256" key="1">
    <source>
        <dbReference type="ARBA" id="ARBA00022441"/>
    </source>
</evidence>
<name>A0A8J2SAM6_9STRA</name>
<dbReference type="EMBL" id="CAKKNE010000002">
    <property type="protein sequence ID" value="CAH0368993.1"/>
    <property type="molecule type" value="Genomic_DNA"/>
</dbReference>
<organism evidence="3 4">
    <name type="scientific">Pelagomonas calceolata</name>
    <dbReference type="NCBI Taxonomy" id="35677"/>
    <lineage>
        <taxon>Eukaryota</taxon>
        <taxon>Sar</taxon>
        <taxon>Stramenopiles</taxon>
        <taxon>Ochrophyta</taxon>
        <taxon>Pelagophyceae</taxon>
        <taxon>Pelagomonadales</taxon>
        <taxon>Pelagomonadaceae</taxon>
        <taxon>Pelagomonas</taxon>
    </lineage>
</organism>
<dbReference type="PANTHER" id="PTHR46344">
    <property type="entry name" value="OS02G0202900 PROTEIN"/>
    <property type="match status" value="1"/>
</dbReference>
<dbReference type="Proteomes" id="UP000789595">
    <property type="component" value="Unassembled WGS sequence"/>
</dbReference>
<reference evidence="3" key="1">
    <citation type="submission" date="2021-11" db="EMBL/GenBank/DDBJ databases">
        <authorList>
            <consortium name="Genoscope - CEA"/>
            <person name="William W."/>
        </authorList>
    </citation>
    <scope>NUCLEOTIDE SEQUENCE</scope>
</reference>
<keyword evidence="1" id="KW-0880">Kelch repeat</keyword>
<protein>
    <recommendedName>
        <fullName evidence="5">F-box domain-containing protein</fullName>
    </recommendedName>
</protein>
<dbReference type="SMART" id="SM00612">
    <property type="entry name" value="Kelch"/>
    <property type="match status" value="2"/>
</dbReference>
<accession>A0A8J2SAM6</accession>
<gene>
    <name evidence="3" type="ORF">PECAL_2P20980</name>
</gene>
<evidence type="ECO:0000313" key="3">
    <source>
        <dbReference type="EMBL" id="CAH0368993.1"/>
    </source>
</evidence>
<comment type="caution">
    <text evidence="3">The sequence shown here is derived from an EMBL/GenBank/DDBJ whole genome shotgun (WGS) entry which is preliminary data.</text>
</comment>
<dbReference type="OrthoDB" id="45365at2759"/>
<dbReference type="InterPro" id="IPR006652">
    <property type="entry name" value="Kelch_1"/>
</dbReference>
<keyword evidence="2" id="KW-0677">Repeat</keyword>
<dbReference type="PANTHER" id="PTHR46344:SF27">
    <property type="entry name" value="KELCH REPEAT SUPERFAMILY PROTEIN"/>
    <property type="match status" value="1"/>
</dbReference>
<sequence>MTTMDASASFFTALPNDLLQRVLVGLPFDDHHAATGACQAFRGVITGSRFPALRQKYGFAERGIVTVRPADRGRQYDVTSRLQIVMAHKNEIVASIPQNEILISGGSTTDGGSRLFVSTKTPPWDATPNEVLTVDVSSRRWKRFATLPQKLIGHSIEWHGGLLYVAGGCRDDGPSYILNSFSAFNETTGLWEALPPMPIKTLWAASGIIGNQLFIAGGRNGLKALQIYDIPSRTWRLGPWIPNSYSRSAQYGGFVVDGKLCLMNVRGSPILVYDPQANTWTEEAPRSFTIRLACVHDGRLIVYRENSIVIARANDGSWFPYAHVEPQRHWSYTSVSRSILLG</sequence>
<evidence type="ECO:0008006" key="5">
    <source>
        <dbReference type="Google" id="ProtNLM"/>
    </source>
</evidence>
<dbReference type="Gene3D" id="2.120.10.80">
    <property type="entry name" value="Kelch-type beta propeller"/>
    <property type="match status" value="1"/>
</dbReference>
<evidence type="ECO:0000313" key="4">
    <source>
        <dbReference type="Proteomes" id="UP000789595"/>
    </source>
</evidence>
<proteinExistence type="predicted"/>
<dbReference type="AlphaFoldDB" id="A0A8J2SAM6"/>
<keyword evidence="4" id="KW-1185">Reference proteome</keyword>
<dbReference type="Pfam" id="PF01344">
    <property type="entry name" value="Kelch_1"/>
    <property type="match status" value="1"/>
</dbReference>
<evidence type="ECO:0000256" key="2">
    <source>
        <dbReference type="ARBA" id="ARBA00022737"/>
    </source>
</evidence>